<evidence type="ECO:0000313" key="2">
    <source>
        <dbReference type="Proteomes" id="UP000254266"/>
    </source>
</evidence>
<organism evidence="1 2">
    <name type="scientific">endosymbiont of Galathealinum brachiosum</name>
    <dbReference type="NCBI Taxonomy" id="2200906"/>
    <lineage>
        <taxon>Bacteria</taxon>
        <taxon>Pseudomonadati</taxon>
        <taxon>Pseudomonadota</taxon>
        <taxon>Gammaproteobacteria</taxon>
        <taxon>sulfur-oxidizing symbionts</taxon>
    </lineage>
</organism>
<evidence type="ECO:0000313" key="1">
    <source>
        <dbReference type="EMBL" id="RDH80664.1"/>
    </source>
</evidence>
<comment type="caution">
    <text evidence="1">The sequence shown here is derived from an EMBL/GenBank/DDBJ whole genome shotgun (WGS) entry which is preliminary data.</text>
</comment>
<keyword evidence="2" id="KW-1185">Reference proteome</keyword>
<gene>
    <name evidence="1" type="ORF">DIZ80_16675</name>
</gene>
<dbReference type="EMBL" id="QFXC01000014">
    <property type="protein sequence ID" value="RDH80664.1"/>
    <property type="molecule type" value="Genomic_DNA"/>
</dbReference>
<proteinExistence type="predicted"/>
<reference evidence="1 2" key="1">
    <citation type="journal article" date="2018" name="ISME J.">
        <title>Endosymbiont genomes yield clues of tubeworm success.</title>
        <authorList>
            <person name="Li Y."/>
            <person name="Liles M.R."/>
            <person name="Halanych K.M."/>
        </authorList>
    </citation>
    <scope>NUCLEOTIDE SEQUENCE [LARGE SCALE GENOMIC DNA]</scope>
    <source>
        <strain evidence="1">A1464</strain>
    </source>
</reference>
<accession>A0A370D8G4</accession>
<protein>
    <submittedName>
        <fullName evidence="1">Uncharacterized protein</fullName>
    </submittedName>
</protein>
<dbReference type="AlphaFoldDB" id="A0A370D8G4"/>
<name>A0A370D8G4_9GAMM</name>
<sequence>MNFLNEIDHAILDKMKETLDKQKGLYGWMSSKEYIINRYISIHTSFNEFYDTAVETSEQYSCNKKSDIFVNDISIKTAKLLRTWGVPLY</sequence>
<dbReference type="Proteomes" id="UP000254266">
    <property type="component" value="Unassembled WGS sequence"/>
</dbReference>